<sequence>MSKLNLLTGTLLKEIIESPINGEITVIKSVAFGTYLSVGNLTQSGGILQEIWKKTLRKIRNYKLPARNTTRSVAGGEISNCLILGLGGGSVAKVIRKYWPVAKITGVDIDPKMVEMGKKYLGLGELGVKVVISDAEKFLATKSKFDLICIDLYLGDKYPDKFEKEQFIKLVKKTLSPKGIAVFNRLYYGEKRKEAALFGEKLKKHFYKVDWFFPEANLMLICRS</sequence>
<evidence type="ECO:0000256" key="1">
    <source>
        <dbReference type="ARBA" id="ARBA00007867"/>
    </source>
</evidence>
<dbReference type="Pfam" id="PF01564">
    <property type="entry name" value="Spermine_synth"/>
    <property type="match status" value="1"/>
</dbReference>
<dbReference type="GO" id="GO:0006596">
    <property type="term" value="P:polyamine biosynthetic process"/>
    <property type="evidence" value="ECO:0007669"/>
    <property type="project" value="UniProtKB-UniRule"/>
</dbReference>
<dbReference type="Proteomes" id="UP000034603">
    <property type="component" value="Unassembled WGS sequence"/>
</dbReference>
<dbReference type="AlphaFoldDB" id="A0A0G0KB77"/>
<proteinExistence type="inferred from homology"/>
<organism evidence="6 7">
    <name type="scientific">Candidatus Woesebacteria bacterium GW2011_GWA1_37_8</name>
    <dbReference type="NCBI Taxonomy" id="1618546"/>
    <lineage>
        <taxon>Bacteria</taxon>
        <taxon>Candidatus Woeseibacteriota</taxon>
    </lineage>
</organism>
<dbReference type="SUPFAM" id="SSF53335">
    <property type="entry name" value="S-adenosyl-L-methionine-dependent methyltransferases"/>
    <property type="match status" value="1"/>
</dbReference>
<evidence type="ECO:0000256" key="2">
    <source>
        <dbReference type="ARBA" id="ARBA00022679"/>
    </source>
</evidence>
<comment type="caution">
    <text evidence="6">The sequence shown here is derived from an EMBL/GenBank/DDBJ whole genome shotgun (WGS) entry which is preliminary data.</text>
</comment>
<name>A0A0G0KB77_9BACT</name>
<protein>
    <recommendedName>
        <fullName evidence="5">PABS domain-containing protein</fullName>
    </recommendedName>
</protein>
<evidence type="ECO:0000313" key="6">
    <source>
        <dbReference type="EMBL" id="KKQ46384.1"/>
    </source>
</evidence>
<dbReference type="EMBL" id="LBTR01000001">
    <property type="protein sequence ID" value="KKQ46384.1"/>
    <property type="molecule type" value="Genomic_DNA"/>
</dbReference>
<dbReference type="GO" id="GO:0016740">
    <property type="term" value="F:transferase activity"/>
    <property type="evidence" value="ECO:0007669"/>
    <property type="project" value="UniProtKB-UniRule"/>
</dbReference>
<evidence type="ECO:0000256" key="3">
    <source>
        <dbReference type="ARBA" id="ARBA00023115"/>
    </source>
</evidence>
<dbReference type="PANTHER" id="PTHR43317">
    <property type="entry name" value="THERMOSPERMINE SYNTHASE ACAULIS5"/>
    <property type="match status" value="1"/>
</dbReference>
<dbReference type="PANTHER" id="PTHR43317:SF1">
    <property type="entry name" value="THERMOSPERMINE SYNTHASE ACAULIS5"/>
    <property type="match status" value="1"/>
</dbReference>
<feature type="active site" description="Proton acceptor" evidence="4">
    <location>
        <position position="151"/>
    </location>
</feature>
<reference evidence="6 7" key="1">
    <citation type="journal article" date="2015" name="Nature">
        <title>rRNA introns, odd ribosomes, and small enigmatic genomes across a large radiation of phyla.</title>
        <authorList>
            <person name="Brown C.T."/>
            <person name="Hug L.A."/>
            <person name="Thomas B.C."/>
            <person name="Sharon I."/>
            <person name="Castelle C.J."/>
            <person name="Singh A."/>
            <person name="Wilkins M.J."/>
            <person name="Williams K.H."/>
            <person name="Banfield J.F."/>
        </authorList>
    </citation>
    <scope>NUCLEOTIDE SEQUENCE [LARGE SCALE GENOMIC DNA]</scope>
</reference>
<dbReference type="CDD" id="cd02440">
    <property type="entry name" value="AdoMet_MTases"/>
    <property type="match status" value="1"/>
</dbReference>
<keyword evidence="2 4" id="KW-0808">Transferase</keyword>
<comment type="similarity">
    <text evidence="1">Belongs to the spermidine/spermine synthase family.</text>
</comment>
<evidence type="ECO:0000313" key="7">
    <source>
        <dbReference type="Proteomes" id="UP000034603"/>
    </source>
</evidence>
<gene>
    <name evidence="6" type="ORF">US62_C0001G0027</name>
</gene>
<dbReference type="PROSITE" id="PS51006">
    <property type="entry name" value="PABS_2"/>
    <property type="match status" value="1"/>
</dbReference>
<dbReference type="InterPro" id="IPR030374">
    <property type="entry name" value="PABS"/>
</dbReference>
<feature type="domain" description="PABS" evidence="5">
    <location>
        <begin position="82"/>
        <end position="224"/>
    </location>
</feature>
<keyword evidence="3 4" id="KW-0620">Polyamine biosynthesis</keyword>
<evidence type="ECO:0000256" key="4">
    <source>
        <dbReference type="PROSITE-ProRule" id="PRU00354"/>
    </source>
</evidence>
<dbReference type="Gene3D" id="3.40.50.150">
    <property type="entry name" value="Vaccinia Virus protein VP39"/>
    <property type="match status" value="1"/>
</dbReference>
<dbReference type="InterPro" id="IPR029063">
    <property type="entry name" value="SAM-dependent_MTases_sf"/>
</dbReference>
<accession>A0A0G0KB77</accession>
<evidence type="ECO:0000259" key="5">
    <source>
        <dbReference type="PROSITE" id="PS51006"/>
    </source>
</evidence>